<feature type="transmembrane region" description="Helical" evidence="1">
    <location>
        <begin position="6"/>
        <end position="23"/>
    </location>
</feature>
<feature type="transmembrane region" description="Helical" evidence="1">
    <location>
        <begin position="67"/>
        <end position="88"/>
    </location>
</feature>
<sequence length="192" mass="21839">MKLGISKLIGFKATVLFLTFVYLRDSGWTLFSIPFLYASLVSFLVSIASHPAIHLPLLLGKSSDGTFPIWSLVLFGPFLYFVRGFGLLRRLRSREPPYTEVYEGLYVGGWPYSLDKLPPGDPAIIDCTCELPRNPAFSRNAYLCIPTWDTRAPQLLEIDNAVRWACRKRSQNKPVFIHCAFGILHDYIHKLI</sequence>
<dbReference type="PANTHER" id="PTHR47216">
    <property type="match status" value="1"/>
</dbReference>
<gene>
    <name evidence="2" type="ORF">HUJ06_018495</name>
</gene>
<evidence type="ECO:0000313" key="2">
    <source>
        <dbReference type="EMBL" id="DAD48558.1"/>
    </source>
</evidence>
<dbReference type="InterPro" id="IPR029021">
    <property type="entry name" value="Prot-tyrosine_phosphatase-like"/>
</dbReference>
<keyword evidence="1" id="KW-0812">Transmembrane</keyword>
<keyword evidence="3" id="KW-1185">Reference proteome</keyword>
<dbReference type="PANTHER" id="PTHR47216:SF4">
    <property type="entry name" value="OS01G0859400 PROTEIN"/>
    <property type="match status" value="1"/>
</dbReference>
<protein>
    <submittedName>
        <fullName evidence="2">Uncharacterized protein</fullName>
    </submittedName>
</protein>
<accession>A0A823A3B2</accession>
<dbReference type="SUPFAM" id="SSF52799">
    <property type="entry name" value="(Phosphotyrosine protein) phosphatases II"/>
    <property type="match status" value="1"/>
</dbReference>
<proteinExistence type="predicted"/>
<comment type="caution">
    <text evidence="2">The sequence shown here is derived from an EMBL/GenBank/DDBJ whole genome shotgun (WGS) entry which is preliminary data.</text>
</comment>
<dbReference type="AlphaFoldDB" id="A0A823A3B2"/>
<keyword evidence="1" id="KW-1133">Transmembrane helix</keyword>
<organism evidence="2 3">
    <name type="scientific">Nelumbo nucifera</name>
    <name type="common">Sacred lotus</name>
    <dbReference type="NCBI Taxonomy" id="4432"/>
    <lineage>
        <taxon>Eukaryota</taxon>
        <taxon>Viridiplantae</taxon>
        <taxon>Streptophyta</taxon>
        <taxon>Embryophyta</taxon>
        <taxon>Tracheophyta</taxon>
        <taxon>Spermatophyta</taxon>
        <taxon>Magnoliopsida</taxon>
        <taxon>Proteales</taxon>
        <taxon>Nelumbonaceae</taxon>
        <taxon>Nelumbo</taxon>
    </lineage>
</organism>
<dbReference type="Gene3D" id="3.90.190.10">
    <property type="entry name" value="Protein tyrosine phosphatase superfamily"/>
    <property type="match status" value="1"/>
</dbReference>
<feature type="transmembrane region" description="Helical" evidence="1">
    <location>
        <begin position="35"/>
        <end position="55"/>
    </location>
</feature>
<name>A0A823A3B2_NELNU</name>
<evidence type="ECO:0000313" key="3">
    <source>
        <dbReference type="Proteomes" id="UP000607653"/>
    </source>
</evidence>
<evidence type="ECO:0000256" key="1">
    <source>
        <dbReference type="SAM" id="Phobius"/>
    </source>
</evidence>
<keyword evidence="1" id="KW-0472">Membrane</keyword>
<reference evidence="2 3" key="1">
    <citation type="journal article" date="2020" name="Mol. Biol. Evol.">
        <title>Distinct Expression and Methylation Patterns for Genes with Different Fates following a Single Whole-Genome Duplication in Flowering Plants.</title>
        <authorList>
            <person name="Shi T."/>
            <person name="Rahmani R.S."/>
            <person name="Gugger P.F."/>
            <person name="Wang M."/>
            <person name="Li H."/>
            <person name="Zhang Y."/>
            <person name="Li Z."/>
            <person name="Wang Q."/>
            <person name="Van de Peer Y."/>
            <person name="Marchal K."/>
            <person name="Chen J."/>
        </authorList>
    </citation>
    <scope>NUCLEOTIDE SEQUENCE [LARGE SCALE GENOMIC DNA]</scope>
    <source>
        <tissue evidence="2">Leaf</tissue>
    </source>
</reference>
<dbReference type="EMBL" id="DUZY01000008">
    <property type="protein sequence ID" value="DAD48558.1"/>
    <property type="molecule type" value="Genomic_DNA"/>
</dbReference>
<dbReference type="Proteomes" id="UP000607653">
    <property type="component" value="Unassembled WGS sequence"/>
</dbReference>